<comment type="caution">
    <text evidence="2">The sequence shown here is derived from an EMBL/GenBank/DDBJ whole genome shotgun (WGS) entry which is preliminary data.</text>
</comment>
<sequence>PYQKNRLIRAKRQLPRLLPALRPKKPPSRRL</sequence>
<evidence type="ECO:0000313" key="2">
    <source>
        <dbReference type="EMBL" id="RLY58575.1"/>
    </source>
</evidence>
<feature type="compositionally biased region" description="Basic residues" evidence="1">
    <location>
        <begin position="22"/>
        <end position="31"/>
    </location>
</feature>
<proteinExistence type="predicted"/>
<organism evidence="2 3">
    <name type="scientific">Escherichia coli</name>
    <dbReference type="NCBI Taxonomy" id="562"/>
    <lineage>
        <taxon>Bacteria</taxon>
        <taxon>Pseudomonadati</taxon>
        <taxon>Pseudomonadota</taxon>
        <taxon>Gammaproteobacteria</taxon>
        <taxon>Enterobacterales</taxon>
        <taxon>Enterobacteriaceae</taxon>
        <taxon>Escherichia</taxon>
    </lineage>
</organism>
<name>A0A3L9I972_ECOLX</name>
<dbReference type="EMBL" id="RDDM01000049">
    <property type="protein sequence ID" value="RLY58575.1"/>
    <property type="molecule type" value="Genomic_DNA"/>
</dbReference>
<reference evidence="2 3" key="1">
    <citation type="submission" date="2018-10" db="EMBL/GenBank/DDBJ databases">
        <title>Comparison of Escherichia coli isolates recovered from retail chicken and from chicken fecal samples by antimicrobial susceptibility test and whole genome sequencing.</title>
        <authorList>
            <person name="Tang B."/>
            <person name="Ma Y."/>
            <person name="He X."/>
            <person name="Cao L."/>
            <person name="Xia X."/>
            <person name="Yang H."/>
        </authorList>
    </citation>
    <scope>NUCLEOTIDE SEQUENCE [LARGE SCALE GENOMIC DNA]</scope>
    <source>
        <strain evidence="2 3">CMJH98b</strain>
    </source>
</reference>
<feature type="region of interest" description="Disordered" evidence="1">
    <location>
        <begin position="1"/>
        <end position="31"/>
    </location>
</feature>
<feature type="non-terminal residue" evidence="2">
    <location>
        <position position="1"/>
    </location>
</feature>
<evidence type="ECO:0000256" key="1">
    <source>
        <dbReference type="SAM" id="MobiDB-lite"/>
    </source>
</evidence>
<accession>A0A3L9I972</accession>
<gene>
    <name evidence="2" type="ORF">EAI46_09030</name>
</gene>
<dbReference type="Proteomes" id="UP000281340">
    <property type="component" value="Unassembled WGS sequence"/>
</dbReference>
<dbReference type="AlphaFoldDB" id="A0A3L9I972"/>
<feature type="compositionally biased region" description="Basic residues" evidence="1">
    <location>
        <begin position="1"/>
        <end position="14"/>
    </location>
</feature>
<evidence type="ECO:0000313" key="3">
    <source>
        <dbReference type="Proteomes" id="UP000281340"/>
    </source>
</evidence>
<protein>
    <submittedName>
        <fullName evidence="2">Electron transporter RnfC</fullName>
    </submittedName>
</protein>